<reference evidence="1 2" key="1">
    <citation type="journal article" date="2023" name="Plants (Basel)">
        <title>Bridging the Gap: Combining Genomics and Transcriptomics Approaches to Understand Stylosanthes scabra, an Orphan Legume from the Brazilian Caatinga.</title>
        <authorList>
            <person name="Ferreira-Neto J.R.C."/>
            <person name="da Silva M.D."/>
            <person name="Binneck E."/>
            <person name="de Melo N.F."/>
            <person name="da Silva R.H."/>
            <person name="de Melo A.L.T.M."/>
            <person name="Pandolfi V."/>
            <person name="Bustamante F.O."/>
            <person name="Brasileiro-Vidal A.C."/>
            <person name="Benko-Iseppon A.M."/>
        </authorList>
    </citation>
    <scope>NUCLEOTIDE SEQUENCE [LARGE SCALE GENOMIC DNA]</scope>
    <source>
        <tissue evidence="1">Leaves</tissue>
    </source>
</reference>
<dbReference type="Proteomes" id="UP001341840">
    <property type="component" value="Unassembled WGS sequence"/>
</dbReference>
<proteinExistence type="predicted"/>
<evidence type="ECO:0000313" key="1">
    <source>
        <dbReference type="EMBL" id="MED6202821.1"/>
    </source>
</evidence>
<sequence length="135" mass="15273">MRTFLRICVGLSPIDHSFPKYSLSPRICVQSDAYAWHTHSQSPLKTHSTNPSHVLSPYHPRICVQPYAYAWNSHHSSHPTSPLPFPHPPTHMRAILRICVGTIFALNVTSPHDTKQALLKVTQEHTMSRLAKLHA</sequence>
<protein>
    <submittedName>
        <fullName evidence="1">Uncharacterized protein</fullName>
    </submittedName>
</protein>
<evidence type="ECO:0000313" key="2">
    <source>
        <dbReference type="Proteomes" id="UP001341840"/>
    </source>
</evidence>
<organism evidence="1 2">
    <name type="scientific">Stylosanthes scabra</name>
    <dbReference type="NCBI Taxonomy" id="79078"/>
    <lineage>
        <taxon>Eukaryota</taxon>
        <taxon>Viridiplantae</taxon>
        <taxon>Streptophyta</taxon>
        <taxon>Embryophyta</taxon>
        <taxon>Tracheophyta</taxon>
        <taxon>Spermatophyta</taxon>
        <taxon>Magnoliopsida</taxon>
        <taxon>eudicotyledons</taxon>
        <taxon>Gunneridae</taxon>
        <taxon>Pentapetalae</taxon>
        <taxon>rosids</taxon>
        <taxon>fabids</taxon>
        <taxon>Fabales</taxon>
        <taxon>Fabaceae</taxon>
        <taxon>Papilionoideae</taxon>
        <taxon>50 kb inversion clade</taxon>
        <taxon>dalbergioids sensu lato</taxon>
        <taxon>Dalbergieae</taxon>
        <taxon>Pterocarpus clade</taxon>
        <taxon>Stylosanthes</taxon>
    </lineage>
</organism>
<name>A0ABU6XZ70_9FABA</name>
<comment type="caution">
    <text evidence="1">The sequence shown here is derived from an EMBL/GenBank/DDBJ whole genome shotgun (WGS) entry which is preliminary data.</text>
</comment>
<keyword evidence="2" id="KW-1185">Reference proteome</keyword>
<accession>A0ABU6XZ70</accession>
<gene>
    <name evidence="1" type="ORF">PIB30_109428</name>
</gene>
<dbReference type="EMBL" id="JASCZI010217054">
    <property type="protein sequence ID" value="MED6202821.1"/>
    <property type="molecule type" value="Genomic_DNA"/>
</dbReference>